<evidence type="ECO:0000313" key="1">
    <source>
        <dbReference type="EMBL" id="MBB5281908.1"/>
    </source>
</evidence>
<accession>A0A840TPF9</accession>
<proteinExistence type="predicted"/>
<comment type="caution">
    <text evidence="1">The sequence shown here is derived from an EMBL/GenBank/DDBJ whole genome shotgun (WGS) entry which is preliminary data.</text>
</comment>
<keyword evidence="2" id="KW-1185">Reference proteome</keyword>
<gene>
    <name evidence="1" type="ORF">HNQ92_000029</name>
</gene>
<dbReference type="Proteomes" id="UP000557307">
    <property type="component" value="Unassembled WGS sequence"/>
</dbReference>
<dbReference type="AlphaFoldDB" id="A0A840TPF9"/>
<reference evidence="1 2" key="1">
    <citation type="submission" date="2020-08" db="EMBL/GenBank/DDBJ databases">
        <title>Genomic Encyclopedia of Type Strains, Phase IV (KMG-IV): sequencing the most valuable type-strain genomes for metagenomic binning, comparative biology and taxonomic classification.</title>
        <authorList>
            <person name="Goeker M."/>
        </authorList>
    </citation>
    <scope>NUCLEOTIDE SEQUENCE [LARGE SCALE GENOMIC DNA]</scope>
    <source>
        <strain evidence="1 2">DSM 105074</strain>
    </source>
</reference>
<protein>
    <submittedName>
        <fullName evidence="1">Uncharacterized protein</fullName>
    </submittedName>
</protein>
<evidence type="ECO:0000313" key="2">
    <source>
        <dbReference type="Proteomes" id="UP000557307"/>
    </source>
</evidence>
<organism evidence="1 2">
    <name type="scientific">Rhabdobacter roseus</name>
    <dbReference type="NCBI Taxonomy" id="1655419"/>
    <lineage>
        <taxon>Bacteria</taxon>
        <taxon>Pseudomonadati</taxon>
        <taxon>Bacteroidota</taxon>
        <taxon>Cytophagia</taxon>
        <taxon>Cytophagales</taxon>
        <taxon>Cytophagaceae</taxon>
        <taxon>Rhabdobacter</taxon>
    </lineage>
</organism>
<sequence length="31" mass="3661">MQHTRVKKVQVKRVGTSNIPLDTADYYAVWR</sequence>
<dbReference type="EMBL" id="JACHGF010000001">
    <property type="protein sequence ID" value="MBB5281908.1"/>
    <property type="molecule type" value="Genomic_DNA"/>
</dbReference>
<name>A0A840TPF9_9BACT</name>